<organism evidence="1">
    <name type="scientific">Schizaphis graminum</name>
    <name type="common">Green bug aphid</name>
    <dbReference type="NCBI Taxonomy" id="13262"/>
    <lineage>
        <taxon>Eukaryota</taxon>
        <taxon>Metazoa</taxon>
        <taxon>Ecdysozoa</taxon>
        <taxon>Arthropoda</taxon>
        <taxon>Hexapoda</taxon>
        <taxon>Insecta</taxon>
        <taxon>Pterygota</taxon>
        <taxon>Neoptera</taxon>
        <taxon>Paraneoptera</taxon>
        <taxon>Hemiptera</taxon>
        <taxon>Sternorrhyncha</taxon>
        <taxon>Aphidomorpha</taxon>
        <taxon>Aphidoidea</taxon>
        <taxon>Aphididae</taxon>
        <taxon>Aphidini</taxon>
        <taxon>Schizaphis</taxon>
    </lineage>
</organism>
<reference evidence="1" key="1">
    <citation type="submission" date="2018-04" db="EMBL/GenBank/DDBJ databases">
        <title>Transcriptome of Schizaphis graminum biotype I.</title>
        <authorList>
            <person name="Scully E.D."/>
            <person name="Geib S.M."/>
            <person name="Palmer N.A."/>
            <person name="Koch K."/>
            <person name="Bradshaw J."/>
            <person name="Heng-Moss T."/>
            <person name="Sarath G."/>
        </authorList>
    </citation>
    <scope>NUCLEOTIDE SEQUENCE</scope>
</reference>
<protein>
    <submittedName>
        <fullName evidence="1">Uncharacterized protein</fullName>
    </submittedName>
</protein>
<dbReference type="EMBL" id="GGMR01003019">
    <property type="protein sequence ID" value="MBY15638.1"/>
    <property type="molecule type" value="Transcribed_RNA"/>
</dbReference>
<accession>A0A2S2NEV6</accession>
<gene>
    <name evidence="1" type="ORF">g.2094</name>
</gene>
<dbReference type="AlphaFoldDB" id="A0A2S2NEV6"/>
<sequence>MACHLRRVYKIIMRRRPCVNVPPPPQPQIVSRRNSVNAVTGTNRSRRAHDSHSVAGLRTITRVRHCSKFPAEYPRRRRRCRNGKHNYRSATGALWVGPWGQRQG</sequence>
<proteinExistence type="predicted"/>
<name>A0A2S2NEV6_SCHGA</name>
<evidence type="ECO:0000313" key="1">
    <source>
        <dbReference type="EMBL" id="MBY15638.1"/>
    </source>
</evidence>